<proteinExistence type="predicted"/>
<sequence length="54" mass="6255">MRKDKLMKENREYVILTDEQLSDISGGKIGWISLVDPVYNLVSGLYDGWKSKHK</sequence>
<evidence type="ECO:0008006" key="3">
    <source>
        <dbReference type="Google" id="ProtNLM"/>
    </source>
</evidence>
<evidence type="ECO:0000313" key="1">
    <source>
        <dbReference type="EMBL" id="QIM46166.1"/>
    </source>
</evidence>
<protein>
    <recommendedName>
        <fullName evidence="3">Bacteriocin</fullName>
    </recommendedName>
</protein>
<dbReference type="RefSeq" id="WP_159428316.1">
    <property type="nucleotide sequence ID" value="NZ_CP046919.1"/>
</dbReference>
<dbReference type="NCBIfam" id="NF038034">
    <property type="entry name" value="lactGbeta_entB"/>
    <property type="match status" value="1"/>
</dbReference>
<accession>A0A6G8HZ96</accession>
<dbReference type="KEGG" id="srum:GPZ88_03330"/>
<evidence type="ECO:0000313" key="2">
    <source>
        <dbReference type="Proteomes" id="UP000503166"/>
    </source>
</evidence>
<organism evidence="1 2">
    <name type="scientific">Streptococcus ruminicola</name>
    <dbReference type="NCBI Taxonomy" id="2686210"/>
    <lineage>
        <taxon>Bacteria</taxon>
        <taxon>Bacillati</taxon>
        <taxon>Bacillota</taxon>
        <taxon>Bacilli</taxon>
        <taxon>Lactobacillales</taxon>
        <taxon>Streptococcaceae</taxon>
        <taxon>Streptococcus</taxon>
    </lineage>
</organism>
<name>A0A6G8HZ96_9STRE</name>
<reference evidence="1 2" key="1">
    <citation type="submission" date="2019-12" db="EMBL/GenBank/DDBJ databases">
        <title>Complete genome sequence of Streptococcus sp. CNU G2 isolated frome Bos taurus coreanae.</title>
        <authorList>
            <person name="Park S.Y."/>
            <person name="Kim J.H."/>
            <person name="Seo S.W."/>
        </authorList>
    </citation>
    <scope>NUCLEOTIDE SEQUENCE [LARGE SCALE GENOMIC DNA]</scope>
    <source>
        <strain evidence="1 2">CNU G2</strain>
    </source>
</reference>
<dbReference type="EMBL" id="CP046919">
    <property type="protein sequence ID" value="QIM46166.1"/>
    <property type="molecule type" value="Genomic_DNA"/>
</dbReference>
<dbReference type="Proteomes" id="UP000503166">
    <property type="component" value="Chromosome"/>
</dbReference>
<dbReference type="AlphaFoldDB" id="A0A6G8HZ96"/>
<gene>
    <name evidence="1" type="ORF">GPZ88_03330</name>
</gene>